<evidence type="ECO:0000313" key="2">
    <source>
        <dbReference type="Proteomes" id="UP000483379"/>
    </source>
</evidence>
<evidence type="ECO:0008006" key="3">
    <source>
        <dbReference type="Google" id="ProtNLM"/>
    </source>
</evidence>
<proteinExistence type="predicted"/>
<protein>
    <recommendedName>
        <fullName evidence="3">XRE family transcriptional regulator</fullName>
    </recommendedName>
</protein>
<dbReference type="Proteomes" id="UP000483379">
    <property type="component" value="Unassembled WGS sequence"/>
</dbReference>
<name>A0A6M0K5K9_9GAMM</name>
<dbReference type="EMBL" id="JAAIJQ010000106">
    <property type="protein sequence ID" value="NEV64719.1"/>
    <property type="molecule type" value="Genomic_DNA"/>
</dbReference>
<dbReference type="AlphaFoldDB" id="A0A6M0K5K9"/>
<sequence length="149" mass="16611">MMDVRQARAENLAKLLRRHPSLRVFADRTELAPAHVSQMKNGVRRMGDEVARRIEAQLRLPHGWMDHPHGDGEDTPVSAATAPSLDQLLSRTSPRAQEALELIAHAAEEGRLSEADIALIHQLAARLASTTGKYERLRRTVRDDDPTAE</sequence>
<keyword evidence="2" id="KW-1185">Reference proteome</keyword>
<accession>A0A6M0K5K9</accession>
<reference evidence="1 2" key="1">
    <citation type="submission" date="2020-02" db="EMBL/GenBank/DDBJ databases">
        <title>Genome sequences of Thiorhodococcus mannitoliphagus and Thiorhodococcus minor, purple sulfur photosynthetic bacteria in the gammaproteobacterial family, Chromatiaceae.</title>
        <authorList>
            <person name="Aviles F.A."/>
            <person name="Meyer T.E."/>
            <person name="Kyndt J.A."/>
        </authorList>
    </citation>
    <scope>NUCLEOTIDE SEQUENCE [LARGE SCALE GENOMIC DNA]</scope>
    <source>
        <strain evidence="1 2">DSM 11518</strain>
    </source>
</reference>
<dbReference type="RefSeq" id="WP_164455731.1">
    <property type="nucleotide sequence ID" value="NZ_JAAIJQ010000106.1"/>
</dbReference>
<comment type="caution">
    <text evidence="1">The sequence shown here is derived from an EMBL/GenBank/DDBJ whole genome shotgun (WGS) entry which is preliminary data.</text>
</comment>
<gene>
    <name evidence="1" type="ORF">G3446_23090</name>
</gene>
<evidence type="ECO:0000313" key="1">
    <source>
        <dbReference type="EMBL" id="NEV64719.1"/>
    </source>
</evidence>
<organism evidence="1 2">
    <name type="scientific">Thiorhodococcus minor</name>
    <dbReference type="NCBI Taxonomy" id="57489"/>
    <lineage>
        <taxon>Bacteria</taxon>
        <taxon>Pseudomonadati</taxon>
        <taxon>Pseudomonadota</taxon>
        <taxon>Gammaproteobacteria</taxon>
        <taxon>Chromatiales</taxon>
        <taxon>Chromatiaceae</taxon>
        <taxon>Thiorhodococcus</taxon>
    </lineage>
</organism>